<dbReference type="EMBL" id="JZWS03000006">
    <property type="protein sequence ID" value="MEW9491685.1"/>
    <property type="molecule type" value="Genomic_DNA"/>
</dbReference>
<organism evidence="1 2">
    <name type="scientific">Candidatus Aramenus sulfurataquae</name>
    <dbReference type="NCBI Taxonomy" id="1326980"/>
    <lineage>
        <taxon>Archaea</taxon>
        <taxon>Thermoproteota</taxon>
        <taxon>Thermoprotei</taxon>
        <taxon>Sulfolobales</taxon>
        <taxon>Sulfolobaceae</taxon>
        <taxon>Candidatus Aramenus</taxon>
    </lineage>
</organism>
<dbReference type="Proteomes" id="UP000053480">
    <property type="component" value="Unassembled WGS sequence"/>
</dbReference>
<name>A0ACC6TP76_9CREN</name>
<sequence>MNFDEIKDVKPVRNGEVIDKSEDGENYIIKLSEDKIYEVAPIAFYVWNMCDGEKTVSQIIEEISKEANIESSQIRDPIVTVLEQLKEASLISI</sequence>
<reference evidence="1" key="1">
    <citation type="submission" date="2024-07" db="EMBL/GenBank/DDBJ databases">
        <title>Metagenome and Metagenome-Assembled Genomes of Archaea from a hot spring from the geothermal field of Los Azufres, Mexico.</title>
        <authorList>
            <person name="Marin-Paredes R."/>
            <person name="Martinez-Romero E."/>
            <person name="Servin-Garciduenas L.E."/>
        </authorList>
    </citation>
    <scope>NUCLEOTIDE SEQUENCE</scope>
    <source>
        <strain evidence="1">AZ1-454</strain>
    </source>
</reference>
<accession>A0ACC6TP76</accession>
<protein>
    <submittedName>
        <fullName evidence="1">PqqD family protein</fullName>
    </submittedName>
</protein>
<evidence type="ECO:0000313" key="2">
    <source>
        <dbReference type="Proteomes" id="UP000053480"/>
    </source>
</evidence>
<evidence type="ECO:0000313" key="1">
    <source>
        <dbReference type="EMBL" id="MEW9491685.1"/>
    </source>
</evidence>
<proteinExistence type="predicted"/>
<gene>
    <name evidence="1" type="ORF">TQ35_0005730</name>
</gene>
<comment type="caution">
    <text evidence="1">The sequence shown here is derived from an EMBL/GenBank/DDBJ whole genome shotgun (WGS) entry which is preliminary data.</text>
</comment>